<dbReference type="SUPFAM" id="SSF54791">
    <property type="entry name" value="Eukaryotic type KH-domain (KH-domain type I)"/>
    <property type="match status" value="3"/>
</dbReference>
<dbReference type="SMART" id="SM00322">
    <property type="entry name" value="KH"/>
    <property type="match status" value="3"/>
</dbReference>
<dbReference type="InterPro" id="IPR004087">
    <property type="entry name" value="KH_dom"/>
</dbReference>
<evidence type="ECO:0000313" key="6">
    <source>
        <dbReference type="Proteomes" id="UP001370490"/>
    </source>
</evidence>
<reference evidence="5 6" key="1">
    <citation type="submission" date="2023-12" db="EMBL/GenBank/DDBJ databases">
        <title>A high-quality genome assembly for Dillenia turbinata (Dilleniales).</title>
        <authorList>
            <person name="Chanderbali A."/>
        </authorList>
    </citation>
    <scope>NUCLEOTIDE SEQUENCE [LARGE SCALE GENOMIC DNA]</scope>
    <source>
        <strain evidence="5">LSX21</strain>
        <tissue evidence="5">Leaf</tissue>
    </source>
</reference>
<gene>
    <name evidence="5" type="ORF">RJ641_013371</name>
</gene>
<dbReference type="InterPro" id="IPR036612">
    <property type="entry name" value="KH_dom_type_1_sf"/>
</dbReference>
<feature type="region of interest" description="Disordered" evidence="3">
    <location>
        <begin position="60"/>
        <end position="100"/>
    </location>
</feature>
<keyword evidence="1" id="KW-0677">Repeat</keyword>
<dbReference type="InterPro" id="IPR004088">
    <property type="entry name" value="KH_dom_type_1"/>
</dbReference>
<dbReference type="GO" id="GO:0003723">
    <property type="term" value="F:RNA binding"/>
    <property type="evidence" value="ECO:0007669"/>
    <property type="project" value="UniProtKB-UniRule"/>
</dbReference>
<dbReference type="EMBL" id="JBAMMX010000002">
    <property type="protein sequence ID" value="KAK6945827.1"/>
    <property type="molecule type" value="Genomic_DNA"/>
</dbReference>
<evidence type="ECO:0000256" key="3">
    <source>
        <dbReference type="SAM" id="MobiDB-lite"/>
    </source>
</evidence>
<feature type="domain" description="K Homology" evidence="4">
    <location>
        <begin position="125"/>
        <end position="201"/>
    </location>
</feature>
<accession>A0AAN8ZQF1</accession>
<dbReference type="Pfam" id="PF00013">
    <property type="entry name" value="KH_1"/>
    <property type="match status" value="3"/>
</dbReference>
<name>A0AAN8ZQF1_9MAGN</name>
<dbReference type="Proteomes" id="UP001370490">
    <property type="component" value="Unassembled WGS sequence"/>
</dbReference>
<protein>
    <submittedName>
        <fullName evidence="5">K Homology domain, type 1</fullName>
    </submittedName>
</protein>
<dbReference type="AlphaFoldDB" id="A0AAN8ZQF1"/>
<keyword evidence="2" id="KW-0694">RNA-binding</keyword>
<evidence type="ECO:0000313" key="5">
    <source>
        <dbReference type="EMBL" id="KAK6945827.1"/>
    </source>
</evidence>
<evidence type="ECO:0000259" key="4">
    <source>
        <dbReference type="SMART" id="SM00322"/>
    </source>
</evidence>
<keyword evidence="6" id="KW-1185">Reference proteome</keyword>
<feature type="domain" description="K Homology" evidence="4">
    <location>
        <begin position="404"/>
        <end position="474"/>
    </location>
</feature>
<dbReference type="Gene3D" id="3.30.1370.10">
    <property type="entry name" value="K Homology domain, type 1"/>
    <property type="match status" value="1"/>
</dbReference>
<evidence type="ECO:0000256" key="1">
    <source>
        <dbReference type="ARBA" id="ARBA00022737"/>
    </source>
</evidence>
<dbReference type="PROSITE" id="PS50084">
    <property type="entry name" value="KH_TYPE_1"/>
    <property type="match status" value="3"/>
</dbReference>
<sequence length="479" mass="50374">MECLSWLEAQKNSKVNEQGWELSSHFLSLNLVDIVQMVGSIPGATRGLVAVCSCLQDYPSSEKPKTAGNRIEAASSPNPDMQLHSQRRPAIPPTPSNSAGYVSVTHHLSTEIDRLPSLSTQAEQNEVVFRILCSNERVGGVIGRGGTIVRALRNETGASIRCAAPVSEVNERLITIAALENAESQFSPAQNATLLVFKRSVEVGIARGIDSVLGSTVTARILVPSGQVSCLLSRGGEIISGMRRTSGAAINIFASDQVPKGAPENSQIVQISGEFVSVQDALYKVTSRLRASLFPNQIVNDVGTLSDASSEPEVSPCGHRDSASLGMDKSVGVINNLSQHTALIRRMDNLGLSQQLDLPPPPNLGVSQTGGGLESRHPFDIGKGLASINGGLELGSGSKSAIVTNITLEIVVPKNVLSSTDGENGSNLACLRQISGAKVMVHEPLPGANENIIVISGTPDETQAAQSLLQAFILDGSSV</sequence>
<feature type="domain" description="K Homology" evidence="4">
    <location>
        <begin position="215"/>
        <end position="290"/>
    </location>
</feature>
<organism evidence="5 6">
    <name type="scientific">Dillenia turbinata</name>
    <dbReference type="NCBI Taxonomy" id="194707"/>
    <lineage>
        <taxon>Eukaryota</taxon>
        <taxon>Viridiplantae</taxon>
        <taxon>Streptophyta</taxon>
        <taxon>Embryophyta</taxon>
        <taxon>Tracheophyta</taxon>
        <taxon>Spermatophyta</taxon>
        <taxon>Magnoliopsida</taxon>
        <taxon>eudicotyledons</taxon>
        <taxon>Gunneridae</taxon>
        <taxon>Pentapetalae</taxon>
        <taxon>Dilleniales</taxon>
        <taxon>Dilleniaceae</taxon>
        <taxon>Dillenia</taxon>
    </lineage>
</organism>
<dbReference type="Gene3D" id="3.30.310.210">
    <property type="match status" value="1"/>
</dbReference>
<dbReference type="PANTHER" id="PTHR10288">
    <property type="entry name" value="KH DOMAIN CONTAINING RNA BINDING PROTEIN"/>
    <property type="match status" value="1"/>
</dbReference>
<proteinExistence type="predicted"/>
<evidence type="ECO:0000256" key="2">
    <source>
        <dbReference type="PROSITE-ProRule" id="PRU00117"/>
    </source>
</evidence>
<comment type="caution">
    <text evidence="5">The sequence shown here is derived from an EMBL/GenBank/DDBJ whole genome shotgun (WGS) entry which is preliminary data.</text>
</comment>